<accession>A0AAV4CLH6</accession>
<reference evidence="1 2" key="1">
    <citation type="journal article" date="2021" name="Elife">
        <title>Chloroplast acquisition without the gene transfer in kleptoplastic sea slugs, Plakobranchus ocellatus.</title>
        <authorList>
            <person name="Maeda T."/>
            <person name="Takahashi S."/>
            <person name="Yoshida T."/>
            <person name="Shimamura S."/>
            <person name="Takaki Y."/>
            <person name="Nagai Y."/>
            <person name="Toyoda A."/>
            <person name="Suzuki Y."/>
            <person name="Arimoto A."/>
            <person name="Ishii H."/>
            <person name="Satoh N."/>
            <person name="Nishiyama T."/>
            <person name="Hasebe M."/>
            <person name="Maruyama T."/>
            <person name="Minagawa J."/>
            <person name="Obokata J."/>
            <person name="Shigenobu S."/>
        </authorList>
    </citation>
    <scope>NUCLEOTIDE SEQUENCE [LARGE SCALE GENOMIC DNA]</scope>
</reference>
<gene>
    <name evidence="1" type="ORF">PoB_005948300</name>
</gene>
<protein>
    <submittedName>
        <fullName evidence="1">Uncharacterized protein</fullName>
    </submittedName>
</protein>
<sequence length="133" mass="14765">MAESRLTPTEGETLAVVDALEKTSQRLPQSDYCSRSQSLLKFIGNRSLEAIPNLQQPVMQLQTLSTSSWTHNHLSLPDDANLVSNDNKLPTIPHSFYRAIRAQSDMPTLCSSEEDSLGGVSSIIWNDINVHQE</sequence>
<comment type="caution">
    <text evidence="1">The sequence shown here is derived from an EMBL/GenBank/DDBJ whole genome shotgun (WGS) entry which is preliminary data.</text>
</comment>
<organism evidence="1 2">
    <name type="scientific">Plakobranchus ocellatus</name>
    <dbReference type="NCBI Taxonomy" id="259542"/>
    <lineage>
        <taxon>Eukaryota</taxon>
        <taxon>Metazoa</taxon>
        <taxon>Spiralia</taxon>
        <taxon>Lophotrochozoa</taxon>
        <taxon>Mollusca</taxon>
        <taxon>Gastropoda</taxon>
        <taxon>Heterobranchia</taxon>
        <taxon>Euthyneura</taxon>
        <taxon>Panpulmonata</taxon>
        <taxon>Sacoglossa</taxon>
        <taxon>Placobranchoidea</taxon>
        <taxon>Plakobranchidae</taxon>
        <taxon>Plakobranchus</taxon>
    </lineage>
</organism>
<dbReference type="Proteomes" id="UP000735302">
    <property type="component" value="Unassembled WGS sequence"/>
</dbReference>
<proteinExistence type="predicted"/>
<dbReference type="EMBL" id="BLXT01006709">
    <property type="protein sequence ID" value="GFO32978.1"/>
    <property type="molecule type" value="Genomic_DNA"/>
</dbReference>
<keyword evidence="2" id="KW-1185">Reference proteome</keyword>
<evidence type="ECO:0000313" key="1">
    <source>
        <dbReference type="EMBL" id="GFO32978.1"/>
    </source>
</evidence>
<name>A0AAV4CLH6_9GAST</name>
<dbReference type="AlphaFoldDB" id="A0AAV4CLH6"/>
<evidence type="ECO:0000313" key="2">
    <source>
        <dbReference type="Proteomes" id="UP000735302"/>
    </source>
</evidence>